<dbReference type="Pfam" id="PF01243">
    <property type="entry name" value="PNPOx_N"/>
    <property type="match status" value="1"/>
</dbReference>
<organism evidence="2 3">
    <name type="scientific">Kribbella caucasensis</name>
    <dbReference type="NCBI Taxonomy" id="2512215"/>
    <lineage>
        <taxon>Bacteria</taxon>
        <taxon>Bacillati</taxon>
        <taxon>Actinomycetota</taxon>
        <taxon>Actinomycetes</taxon>
        <taxon>Propionibacteriales</taxon>
        <taxon>Kribbellaceae</taxon>
        <taxon>Kribbella</taxon>
    </lineage>
</organism>
<dbReference type="AlphaFoldDB" id="A0A4V3CAW3"/>
<name>A0A4V3CAW3_9ACTN</name>
<accession>A0A4V3CAW3</accession>
<dbReference type="InterPro" id="IPR012349">
    <property type="entry name" value="Split_barrel_FMN-bd"/>
</dbReference>
<proteinExistence type="predicted"/>
<dbReference type="InterPro" id="IPR011576">
    <property type="entry name" value="Pyridox_Oxase_N"/>
</dbReference>
<sequence length="158" mass="17291">MGDKVLETRAAAVIAANKYMTLATVDGDGLAWATPVYFTPDGHTDFYWVSSPATKHSVNVAEHPAVSIVIFDSSVAIGHAEAVYLTADAGLVPDDELERSAAFYASRYPELKAFTPDELRGDGIFRLYRARATAHWILIRGRDPEYGTGTDSRLPIWS</sequence>
<dbReference type="RefSeq" id="WP_133799033.1">
    <property type="nucleotide sequence ID" value="NZ_SNWQ01000002.1"/>
</dbReference>
<gene>
    <name evidence="2" type="ORF">EV643_102471</name>
</gene>
<dbReference type="Proteomes" id="UP000295388">
    <property type="component" value="Unassembled WGS sequence"/>
</dbReference>
<evidence type="ECO:0000313" key="3">
    <source>
        <dbReference type="Proteomes" id="UP000295388"/>
    </source>
</evidence>
<reference evidence="2 3" key="1">
    <citation type="submission" date="2019-03" db="EMBL/GenBank/DDBJ databases">
        <title>Genomic Encyclopedia of Type Strains, Phase III (KMG-III): the genomes of soil and plant-associated and newly described type strains.</title>
        <authorList>
            <person name="Whitman W."/>
        </authorList>
    </citation>
    <scope>NUCLEOTIDE SEQUENCE [LARGE SCALE GENOMIC DNA]</scope>
    <source>
        <strain evidence="2 3">VKM Ac-2527</strain>
    </source>
</reference>
<dbReference type="OrthoDB" id="9788889at2"/>
<comment type="caution">
    <text evidence="2">The sequence shown here is derived from an EMBL/GenBank/DDBJ whole genome shotgun (WGS) entry which is preliminary data.</text>
</comment>
<dbReference type="SUPFAM" id="SSF50475">
    <property type="entry name" value="FMN-binding split barrel"/>
    <property type="match status" value="1"/>
</dbReference>
<evidence type="ECO:0000313" key="2">
    <source>
        <dbReference type="EMBL" id="TDO52632.1"/>
    </source>
</evidence>
<dbReference type="EMBL" id="SNWQ01000002">
    <property type="protein sequence ID" value="TDO52632.1"/>
    <property type="molecule type" value="Genomic_DNA"/>
</dbReference>
<protein>
    <submittedName>
        <fullName evidence="2">Uncharacterized protein YhbP (UPF0306 family)</fullName>
    </submittedName>
</protein>
<dbReference type="Gene3D" id="2.30.110.10">
    <property type="entry name" value="Electron Transport, Fmn-binding Protein, Chain A"/>
    <property type="match status" value="1"/>
</dbReference>
<keyword evidence="3" id="KW-1185">Reference proteome</keyword>
<evidence type="ECO:0000259" key="1">
    <source>
        <dbReference type="Pfam" id="PF01243"/>
    </source>
</evidence>
<feature type="domain" description="Pyridoxamine 5'-phosphate oxidase N-terminal" evidence="1">
    <location>
        <begin position="8"/>
        <end position="112"/>
    </location>
</feature>